<dbReference type="AlphaFoldDB" id="A0A8B9IFH5"/>
<organism evidence="1 2">
    <name type="scientific">Anser cygnoides</name>
    <name type="common">Swan goose</name>
    <dbReference type="NCBI Taxonomy" id="8845"/>
    <lineage>
        <taxon>Eukaryota</taxon>
        <taxon>Metazoa</taxon>
        <taxon>Chordata</taxon>
        <taxon>Craniata</taxon>
        <taxon>Vertebrata</taxon>
        <taxon>Euteleostomi</taxon>
        <taxon>Archelosauria</taxon>
        <taxon>Archosauria</taxon>
        <taxon>Dinosauria</taxon>
        <taxon>Saurischia</taxon>
        <taxon>Theropoda</taxon>
        <taxon>Coelurosauria</taxon>
        <taxon>Aves</taxon>
        <taxon>Neognathae</taxon>
        <taxon>Galloanserae</taxon>
        <taxon>Anseriformes</taxon>
        <taxon>Anatidae</taxon>
        <taxon>Anserinae</taxon>
        <taxon>Anser</taxon>
    </lineage>
</organism>
<evidence type="ECO:0000313" key="1">
    <source>
        <dbReference type="Ensembl" id="ENSACDP00005003809.1"/>
    </source>
</evidence>
<sequence>MAAGQVLYIFFLSEGAADPLKVSQSSRPSKAWRNKKYFFLKKNPPTANKGRRKDLKERLPKRPECTMLEKMVGSRRIGKAGRWKNTITGYFWAGEAQRAAVSREAWKADCI</sequence>
<accession>A0A8B9IFH5</accession>
<dbReference type="Ensembl" id="ENSACDT00005004603.1">
    <property type="protein sequence ID" value="ENSACDP00005003809.1"/>
    <property type="gene ID" value="ENSACDG00005002776.1"/>
</dbReference>
<evidence type="ECO:0000313" key="2">
    <source>
        <dbReference type="Proteomes" id="UP000694521"/>
    </source>
</evidence>
<dbReference type="Proteomes" id="UP000694521">
    <property type="component" value="Unplaced"/>
</dbReference>
<reference evidence="1" key="1">
    <citation type="submission" date="2025-08" db="UniProtKB">
        <authorList>
            <consortium name="Ensembl"/>
        </authorList>
    </citation>
    <scope>IDENTIFICATION</scope>
</reference>
<name>A0A8B9IFH5_ANSCY</name>
<proteinExistence type="predicted"/>
<keyword evidence="2" id="KW-1185">Reference proteome</keyword>
<protein>
    <submittedName>
        <fullName evidence="1">Uncharacterized protein</fullName>
    </submittedName>
</protein>
<reference evidence="1" key="2">
    <citation type="submission" date="2025-09" db="UniProtKB">
        <authorList>
            <consortium name="Ensembl"/>
        </authorList>
    </citation>
    <scope>IDENTIFICATION</scope>
</reference>